<feature type="compositionally biased region" description="Low complexity" evidence="1">
    <location>
        <begin position="51"/>
        <end position="65"/>
    </location>
</feature>
<accession>A0A7W8QRZ9</accession>
<evidence type="ECO:0000313" key="3">
    <source>
        <dbReference type="EMBL" id="MBB5434526.1"/>
    </source>
</evidence>
<dbReference type="AlphaFoldDB" id="A0A7W8QRZ9"/>
<evidence type="ECO:0000256" key="1">
    <source>
        <dbReference type="SAM" id="MobiDB-lite"/>
    </source>
</evidence>
<keyword evidence="2" id="KW-0472">Membrane</keyword>
<keyword evidence="4" id="KW-1185">Reference proteome</keyword>
<feature type="region of interest" description="Disordered" evidence="1">
    <location>
        <begin position="51"/>
        <end position="73"/>
    </location>
</feature>
<dbReference type="EMBL" id="JACHDB010000001">
    <property type="protein sequence ID" value="MBB5434526.1"/>
    <property type="molecule type" value="Genomic_DNA"/>
</dbReference>
<reference evidence="3 4" key="1">
    <citation type="submission" date="2020-08" db="EMBL/GenBank/DDBJ databases">
        <title>Sequencing the genomes of 1000 actinobacteria strains.</title>
        <authorList>
            <person name="Klenk H.-P."/>
        </authorList>
    </citation>
    <scope>NUCLEOTIDE SEQUENCE [LARGE SCALE GENOMIC DNA]</scope>
    <source>
        <strain evidence="3 4">DSM 44551</strain>
    </source>
</reference>
<comment type="caution">
    <text evidence="3">The sequence shown here is derived from an EMBL/GenBank/DDBJ whole genome shotgun (WGS) entry which is preliminary data.</text>
</comment>
<feature type="transmembrane region" description="Helical" evidence="2">
    <location>
        <begin position="20"/>
        <end position="38"/>
    </location>
</feature>
<name>A0A7W8QRZ9_9ACTN</name>
<evidence type="ECO:0000256" key="2">
    <source>
        <dbReference type="SAM" id="Phobius"/>
    </source>
</evidence>
<dbReference type="Proteomes" id="UP000572635">
    <property type="component" value="Unassembled WGS sequence"/>
</dbReference>
<protein>
    <submittedName>
        <fullName evidence="3">Uncharacterized protein</fullName>
    </submittedName>
</protein>
<proteinExistence type="predicted"/>
<keyword evidence="2" id="KW-0812">Transmembrane</keyword>
<evidence type="ECO:0000313" key="4">
    <source>
        <dbReference type="Proteomes" id="UP000572635"/>
    </source>
</evidence>
<dbReference type="RefSeq" id="WP_184395208.1">
    <property type="nucleotide sequence ID" value="NZ_BAAAJD010000096.1"/>
</dbReference>
<organism evidence="3 4">
    <name type="scientific">Nocardiopsis composta</name>
    <dbReference type="NCBI Taxonomy" id="157465"/>
    <lineage>
        <taxon>Bacteria</taxon>
        <taxon>Bacillati</taxon>
        <taxon>Actinomycetota</taxon>
        <taxon>Actinomycetes</taxon>
        <taxon>Streptosporangiales</taxon>
        <taxon>Nocardiopsidaceae</taxon>
        <taxon>Nocardiopsis</taxon>
    </lineage>
</organism>
<gene>
    <name evidence="3" type="ORF">HDA36_004610</name>
</gene>
<keyword evidence="2" id="KW-1133">Transmembrane helix</keyword>
<sequence length="73" mass="7768">MNTVLLLAQTEIDQDTITPGLLGFLAIAFIGAVLYFLMKSMRTKLDNVRSGALAESAPAEGAPAGERAERTDD</sequence>